<evidence type="ECO:0000313" key="6">
    <source>
        <dbReference type="Proteomes" id="UP000186599"/>
    </source>
</evidence>
<dbReference type="InterPro" id="IPR011032">
    <property type="entry name" value="GroES-like_sf"/>
</dbReference>
<dbReference type="InterPro" id="IPR020843">
    <property type="entry name" value="ER"/>
</dbReference>
<dbReference type="PANTHER" id="PTHR48106">
    <property type="entry name" value="QUINONE OXIDOREDUCTASE PIG3-RELATED"/>
    <property type="match status" value="1"/>
</dbReference>
<feature type="domain" description="Enoyl reductase (ER)" evidence="3">
    <location>
        <begin position="13"/>
        <end position="296"/>
    </location>
</feature>
<evidence type="ECO:0000256" key="1">
    <source>
        <dbReference type="ARBA" id="ARBA00022857"/>
    </source>
</evidence>
<dbReference type="STRING" id="653930.SAMN05216589_3161"/>
<dbReference type="EMBL" id="FOUA01000008">
    <property type="protein sequence ID" value="SFM31911.1"/>
    <property type="molecule type" value="Genomic_DNA"/>
</dbReference>
<name>A0A031M7I6_9GAMM</name>
<dbReference type="PANTHER" id="PTHR48106:SF18">
    <property type="entry name" value="QUINONE OXIDOREDUCTASE PIG3"/>
    <property type="match status" value="1"/>
</dbReference>
<gene>
    <name evidence="5" type="ORF">SAMN04487855_3158</name>
    <name evidence="4" type="ORF">SAMN05216589_3161</name>
</gene>
<proteinExistence type="predicted"/>
<keyword evidence="2" id="KW-0560">Oxidoreductase</keyword>
<dbReference type="Proteomes" id="UP000186599">
    <property type="component" value="Unassembled WGS sequence"/>
</dbReference>
<sequence>MTDTNIELTSTISEDNKLELALREIEIPQPGENQVVIRIEAAPINPSDLGVMFSAADMTTASQSGSADRPVISADVPPKFMGAVKKRVGKSIPVGNEGAGTVVAAGSSAAAQSLLGKTVAFIGGGSYRKYLCANIQSCLELEPGTTAAEGASSFVNPLTALAMVETMRAEGHKAIVHAAAASNLGQMLNRICIADGIDLVNIVRKPEQEALLRDMGAKYVVNSSSDSFMADLTEALIETGATIAFDPIGGGRLASDILTCMEAAVSRNMTEYSVYGSDIYKQVYIYGGLDRGPITLNRSFGFAWGVNGFLLFNALGKLGKDTAAAMRKRIAAEIKTTFASHYTHEVSLAGALQLDAISVYGKQATGEKFLIKPQS</sequence>
<evidence type="ECO:0000313" key="4">
    <source>
        <dbReference type="EMBL" id="SES31832.1"/>
    </source>
</evidence>
<evidence type="ECO:0000313" key="5">
    <source>
        <dbReference type="EMBL" id="SFM31911.1"/>
    </source>
</evidence>
<dbReference type="Gene3D" id="3.40.50.720">
    <property type="entry name" value="NAD(P)-binding Rossmann-like Domain"/>
    <property type="match status" value="1"/>
</dbReference>
<dbReference type="AlphaFoldDB" id="A0A031M7I6"/>
<evidence type="ECO:0000256" key="2">
    <source>
        <dbReference type="ARBA" id="ARBA00023002"/>
    </source>
</evidence>
<evidence type="ECO:0000313" key="7">
    <source>
        <dbReference type="Proteomes" id="UP000186904"/>
    </source>
</evidence>
<dbReference type="Proteomes" id="UP000186904">
    <property type="component" value="Unassembled WGS sequence"/>
</dbReference>
<dbReference type="Gene3D" id="3.90.180.10">
    <property type="entry name" value="Medium-chain alcohol dehydrogenases, catalytic domain"/>
    <property type="match status" value="1"/>
</dbReference>
<dbReference type="CDD" id="cd08291">
    <property type="entry name" value="ETR_like_1"/>
    <property type="match status" value="1"/>
</dbReference>
<keyword evidence="1" id="KW-0521">NADP</keyword>
<reference evidence="6 7" key="1">
    <citation type="submission" date="2016-10" db="EMBL/GenBank/DDBJ databases">
        <authorList>
            <person name="de Groot N.N."/>
        </authorList>
    </citation>
    <scope>NUCLEOTIDE SEQUENCE [LARGE SCALE GENOMIC DNA]</scope>
    <source>
        <strain evidence="5 6">CGMCC 1.9095</strain>
        <strain evidence="4 7">DSM 22558</strain>
    </source>
</reference>
<dbReference type="GO" id="GO:0070402">
    <property type="term" value="F:NADPH binding"/>
    <property type="evidence" value="ECO:0007669"/>
    <property type="project" value="TreeGrafter"/>
</dbReference>
<dbReference type="OrthoDB" id="8629910at2"/>
<accession>A0A031M7I6</accession>
<dbReference type="SMART" id="SM00829">
    <property type="entry name" value="PKS_ER"/>
    <property type="match status" value="1"/>
</dbReference>
<dbReference type="RefSeq" id="WP_036992882.1">
    <property type="nucleotide sequence ID" value="NZ_FOGN01000008.1"/>
</dbReference>
<protein>
    <submittedName>
        <fullName evidence="4">NADPH:quinone reductase</fullName>
    </submittedName>
</protein>
<organism evidence="4 7">
    <name type="scientific">Halopseudomonas bauzanensis</name>
    <dbReference type="NCBI Taxonomy" id="653930"/>
    <lineage>
        <taxon>Bacteria</taxon>
        <taxon>Pseudomonadati</taxon>
        <taxon>Pseudomonadota</taxon>
        <taxon>Gammaproteobacteria</taxon>
        <taxon>Pseudomonadales</taxon>
        <taxon>Pseudomonadaceae</taxon>
        <taxon>Halopseudomonas</taxon>
    </lineage>
</organism>
<dbReference type="SUPFAM" id="SSF50129">
    <property type="entry name" value="GroES-like"/>
    <property type="match status" value="1"/>
</dbReference>
<dbReference type="InterPro" id="IPR036291">
    <property type="entry name" value="NAD(P)-bd_dom_sf"/>
</dbReference>
<evidence type="ECO:0000259" key="3">
    <source>
        <dbReference type="SMART" id="SM00829"/>
    </source>
</evidence>
<dbReference type="EMBL" id="FOGN01000008">
    <property type="protein sequence ID" value="SES31832.1"/>
    <property type="molecule type" value="Genomic_DNA"/>
</dbReference>
<dbReference type="GO" id="GO:0016651">
    <property type="term" value="F:oxidoreductase activity, acting on NAD(P)H"/>
    <property type="evidence" value="ECO:0007669"/>
    <property type="project" value="TreeGrafter"/>
</dbReference>
<dbReference type="SUPFAM" id="SSF51735">
    <property type="entry name" value="NAD(P)-binding Rossmann-fold domains"/>
    <property type="match status" value="1"/>
</dbReference>
<keyword evidence="6" id="KW-1185">Reference proteome</keyword>